<gene>
    <name evidence="2" type="ORF">QUV98_04860</name>
</gene>
<evidence type="ECO:0008006" key="4">
    <source>
        <dbReference type="Google" id="ProtNLM"/>
    </source>
</evidence>
<keyword evidence="1" id="KW-0472">Membrane</keyword>
<keyword evidence="3" id="KW-1185">Reference proteome</keyword>
<name>A0ABT7UHM5_9FIRM</name>
<feature type="transmembrane region" description="Helical" evidence="1">
    <location>
        <begin position="7"/>
        <end position="27"/>
    </location>
</feature>
<dbReference type="RefSeq" id="WP_289527523.1">
    <property type="nucleotide sequence ID" value="NZ_JAUDCK010000012.1"/>
</dbReference>
<evidence type="ECO:0000256" key="1">
    <source>
        <dbReference type="SAM" id="Phobius"/>
    </source>
</evidence>
<dbReference type="EMBL" id="JAUDCK010000012">
    <property type="protein sequence ID" value="MDM8195644.1"/>
    <property type="molecule type" value="Genomic_DNA"/>
</dbReference>
<evidence type="ECO:0000313" key="3">
    <source>
        <dbReference type="Proteomes" id="UP001529275"/>
    </source>
</evidence>
<keyword evidence="1" id="KW-0812">Transmembrane</keyword>
<comment type="caution">
    <text evidence="2">The sequence shown here is derived from an EMBL/GenBank/DDBJ whole genome shotgun (WGS) entry which is preliminary data.</text>
</comment>
<reference evidence="2 3" key="2">
    <citation type="submission" date="2023-06" db="EMBL/GenBank/DDBJ databases">
        <authorList>
            <person name="Zeman M."/>
            <person name="Kubasova T."/>
            <person name="Jahodarova E."/>
            <person name="Nykrynova M."/>
            <person name="Rychlik I."/>
        </authorList>
    </citation>
    <scope>NUCLEOTIDE SEQUENCE [LARGE SCALE GENOMIC DNA]</scope>
    <source>
        <strain evidence="2 3">ET341</strain>
    </source>
</reference>
<proteinExistence type="predicted"/>
<sequence length="135" mass="15514">MKEKTKGIILSVVVIISLITIFIHQPIEIKRDIFNNTRHKNDEIQLIMNEAVDFISQDGITVTRVHYDGKESQETENKLINDYGYQDAIVVYLEFHTGFFNIPSGFIGNYHASGYQYVCIKNNQGIWELHSVGYG</sequence>
<evidence type="ECO:0000313" key="2">
    <source>
        <dbReference type="EMBL" id="MDM8195644.1"/>
    </source>
</evidence>
<protein>
    <recommendedName>
        <fullName evidence="4">DUF4829 domain-containing protein</fullName>
    </recommendedName>
</protein>
<dbReference type="Proteomes" id="UP001529275">
    <property type="component" value="Unassembled WGS sequence"/>
</dbReference>
<keyword evidence="1" id="KW-1133">Transmembrane helix</keyword>
<reference evidence="3" key="1">
    <citation type="submission" date="2023-06" db="EMBL/GenBank/DDBJ databases">
        <title>Identification and characterization of horizontal gene transfer across gut microbiota members of farm animals based on homology search.</title>
        <authorList>
            <person name="Zeman M."/>
            <person name="Kubasova T."/>
            <person name="Jahodarova E."/>
            <person name="Nykrynova M."/>
            <person name="Rychlik I."/>
        </authorList>
    </citation>
    <scope>NUCLEOTIDE SEQUENCE [LARGE SCALE GENOMIC DNA]</scope>
    <source>
        <strain evidence="3">ET341</strain>
    </source>
</reference>
<organism evidence="2 3">
    <name type="scientific">Massilimicrobiota timonensis</name>
    <dbReference type="NCBI Taxonomy" id="1776392"/>
    <lineage>
        <taxon>Bacteria</taxon>
        <taxon>Bacillati</taxon>
        <taxon>Bacillota</taxon>
        <taxon>Erysipelotrichia</taxon>
        <taxon>Erysipelotrichales</taxon>
        <taxon>Erysipelotrichaceae</taxon>
        <taxon>Massilimicrobiota</taxon>
    </lineage>
</organism>
<accession>A0ABT7UHM5</accession>